<evidence type="ECO:0000256" key="6">
    <source>
        <dbReference type="SAM" id="SignalP"/>
    </source>
</evidence>
<sequence length="420" mass="48127">MDAARRLALLALALLLQFFNVSFTSGDLVETIRPLKTWKGPPSNYSWSAHLLHQTKYAVDSSSDSSSEKLWNLVDNGHKKKQNPRSVKKEKIGSRVNNYDFTQNSKRTSLPLDQPTLRPIRNFNAREDAEKLRIALRTKHIDEAEIINIMTRRTDDQRQEIVKYYPDLKADLSWKLSFGFRELMKALASPLHEFHAEQLHEVFRNASKLNDELLIELLCTLNNNHIIKLQQAYRSLYGKDIKDELRGFSSNLLANLLISYIEVKRNEKSEINSSLAKHDAQKLQKAGTLRIEESAPFRKILLTRSYPQLKQTFSEYKNITGTNIRDAIRRDFSESVQKGLLNIVKAVSNRPQYFAEILNAGIRNFSKRDATLIRVILLRSESDMGDIKTSYFKLYNLDLSASIPTNTGSLKKALISLISG</sequence>
<proteinExistence type="inferred from homology"/>
<evidence type="ECO:0000256" key="4">
    <source>
        <dbReference type="ARBA" id="ARBA00023216"/>
    </source>
</evidence>
<keyword evidence="3" id="KW-0106">Calcium</keyword>
<keyword evidence="2" id="KW-0677">Repeat</keyword>
<dbReference type="Gene3D" id="1.10.220.10">
    <property type="entry name" value="Annexin"/>
    <property type="match status" value="4"/>
</dbReference>
<keyword evidence="6" id="KW-0732">Signal</keyword>
<dbReference type="GO" id="GO:0012506">
    <property type="term" value="C:vesicle membrane"/>
    <property type="evidence" value="ECO:0007669"/>
    <property type="project" value="TreeGrafter"/>
</dbReference>
<comment type="similarity">
    <text evidence="1">Belongs to the annexin family.</text>
</comment>
<dbReference type="GO" id="GO:0005509">
    <property type="term" value="F:calcium ion binding"/>
    <property type="evidence" value="ECO:0007669"/>
    <property type="project" value="InterPro"/>
</dbReference>
<dbReference type="Pfam" id="PF00191">
    <property type="entry name" value="Annexin"/>
    <property type="match status" value="4"/>
</dbReference>
<evidence type="ECO:0000256" key="2">
    <source>
        <dbReference type="ARBA" id="ARBA00022737"/>
    </source>
</evidence>
<gene>
    <name evidence="7" type="ORF">R5R35_013493</name>
</gene>
<dbReference type="SUPFAM" id="SSF47874">
    <property type="entry name" value="Annexin"/>
    <property type="match status" value="1"/>
</dbReference>
<dbReference type="GO" id="GO:0001786">
    <property type="term" value="F:phosphatidylserine binding"/>
    <property type="evidence" value="ECO:0007669"/>
    <property type="project" value="TreeGrafter"/>
</dbReference>
<feature type="chain" id="PRO_5042931762" description="Annexin" evidence="6">
    <location>
        <begin position="27"/>
        <end position="420"/>
    </location>
</feature>
<dbReference type="InterPro" id="IPR037104">
    <property type="entry name" value="Annexin_sf"/>
</dbReference>
<keyword evidence="5" id="KW-0111">Calcium/phospholipid-binding</keyword>
<dbReference type="SMART" id="SM00335">
    <property type="entry name" value="ANX"/>
    <property type="match status" value="4"/>
</dbReference>
<dbReference type="InterPro" id="IPR001464">
    <property type="entry name" value="Annexin"/>
</dbReference>
<dbReference type="PRINTS" id="PR00196">
    <property type="entry name" value="ANNEXIN"/>
</dbReference>
<dbReference type="AlphaFoldDB" id="A0AAN9VFV9"/>
<evidence type="ECO:0008006" key="9">
    <source>
        <dbReference type="Google" id="ProtNLM"/>
    </source>
</evidence>
<evidence type="ECO:0000256" key="1">
    <source>
        <dbReference type="ARBA" id="ARBA00007831"/>
    </source>
</evidence>
<evidence type="ECO:0000256" key="5">
    <source>
        <dbReference type="ARBA" id="ARBA00023302"/>
    </source>
</evidence>
<feature type="signal peptide" evidence="6">
    <location>
        <begin position="1"/>
        <end position="26"/>
    </location>
</feature>
<comment type="caution">
    <text evidence="7">The sequence shown here is derived from an EMBL/GenBank/DDBJ whole genome shotgun (WGS) entry which is preliminary data.</text>
</comment>
<dbReference type="GO" id="GO:0005544">
    <property type="term" value="F:calcium-dependent phospholipid binding"/>
    <property type="evidence" value="ECO:0007669"/>
    <property type="project" value="UniProtKB-KW"/>
</dbReference>
<reference evidence="7 8" key="1">
    <citation type="submission" date="2024-03" db="EMBL/GenBank/DDBJ databases">
        <title>The genome assembly and annotation of the cricket Gryllus longicercus Weissman &amp; Gray.</title>
        <authorList>
            <person name="Szrajer S."/>
            <person name="Gray D."/>
            <person name="Ylla G."/>
        </authorList>
    </citation>
    <scope>NUCLEOTIDE SEQUENCE [LARGE SCALE GENOMIC DNA]</scope>
    <source>
        <strain evidence="7">DAG 2021-001</strain>
        <tissue evidence="7">Whole body minus gut</tissue>
    </source>
</reference>
<dbReference type="InterPro" id="IPR018502">
    <property type="entry name" value="Annexin_repeat"/>
</dbReference>
<dbReference type="PANTHER" id="PTHR10502:SF102">
    <property type="entry name" value="ANNEXIN B11"/>
    <property type="match status" value="1"/>
</dbReference>
<dbReference type="FunFam" id="1.10.220.10:FF:000002">
    <property type="entry name" value="Annexin"/>
    <property type="match status" value="1"/>
</dbReference>
<evidence type="ECO:0000256" key="3">
    <source>
        <dbReference type="ARBA" id="ARBA00022837"/>
    </source>
</evidence>
<dbReference type="GO" id="GO:0005737">
    <property type="term" value="C:cytoplasm"/>
    <property type="evidence" value="ECO:0007669"/>
    <property type="project" value="TreeGrafter"/>
</dbReference>
<dbReference type="EMBL" id="JAZDUA010000297">
    <property type="protein sequence ID" value="KAK7861862.1"/>
    <property type="molecule type" value="Genomic_DNA"/>
</dbReference>
<accession>A0AAN9VFV9</accession>
<dbReference type="PANTHER" id="PTHR10502">
    <property type="entry name" value="ANNEXIN"/>
    <property type="match status" value="1"/>
</dbReference>
<dbReference type="PROSITE" id="PS51897">
    <property type="entry name" value="ANNEXIN_2"/>
    <property type="match status" value="3"/>
</dbReference>
<dbReference type="Proteomes" id="UP001378592">
    <property type="component" value="Unassembled WGS sequence"/>
</dbReference>
<dbReference type="GO" id="GO:0005886">
    <property type="term" value="C:plasma membrane"/>
    <property type="evidence" value="ECO:0007669"/>
    <property type="project" value="TreeGrafter"/>
</dbReference>
<evidence type="ECO:0000313" key="7">
    <source>
        <dbReference type="EMBL" id="KAK7861862.1"/>
    </source>
</evidence>
<protein>
    <recommendedName>
        <fullName evidence="9">Annexin</fullName>
    </recommendedName>
</protein>
<keyword evidence="8" id="KW-1185">Reference proteome</keyword>
<keyword evidence="4" id="KW-0041">Annexin</keyword>
<name>A0AAN9VFV9_9ORTH</name>
<organism evidence="7 8">
    <name type="scientific">Gryllus longicercus</name>
    <dbReference type="NCBI Taxonomy" id="2509291"/>
    <lineage>
        <taxon>Eukaryota</taxon>
        <taxon>Metazoa</taxon>
        <taxon>Ecdysozoa</taxon>
        <taxon>Arthropoda</taxon>
        <taxon>Hexapoda</taxon>
        <taxon>Insecta</taxon>
        <taxon>Pterygota</taxon>
        <taxon>Neoptera</taxon>
        <taxon>Polyneoptera</taxon>
        <taxon>Orthoptera</taxon>
        <taxon>Ensifera</taxon>
        <taxon>Gryllidea</taxon>
        <taxon>Grylloidea</taxon>
        <taxon>Gryllidae</taxon>
        <taxon>Gryllinae</taxon>
        <taxon>Gryllus</taxon>
    </lineage>
</organism>
<dbReference type="GO" id="GO:0005634">
    <property type="term" value="C:nucleus"/>
    <property type="evidence" value="ECO:0007669"/>
    <property type="project" value="TreeGrafter"/>
</dbReference>
<evidence type="ECO:0000313" key="8">
    <source>
        <dbReference type="Proteomes" id="UP001378592"/>
    </source>
</evidence>